<evidence type="ECO:0000259" key="5">
    <source>
        <dbReference type="Pfam" id="PF07971"/>
    </source>
</evidence>
<dbReference type="PANTHER" id="PTHR12143">
    <property type="entry name" value="PEPTIDE N-GLYCANASE PNGASE -RELATED"/>
    <property type="match status" value="1"/>
</dbReference>
<dbReference type="GO" id="GO:0030246">
    <property type="term" value="F:carbohydrate binding"/>
    <property type="evidence" value="ECO:0007669"/>
    <property type="project" value="InterPro"/>
</dbReference>
<protein>
    <submittedName>
        <fullName evidence="7">GH92 family glycosyl hydrolase</fullName>
        <ecNumber evidence="7">3.2.1.-</ecNumber>
    </submittedName>
</protein>
<comment type="subunit">
    <text evidence="2">Monomer.</text>
</comment>
<feature type="domain" description="Glycosyl hydrolase family 92" evidence="5">
    <location>
        <begin position="270"/>
        <end position="731"/>
    </location>
</feature>
<sequence>MKIQQFCGVAAAALTVGLAACQSAVAPKNDLVAMVNPLIGTDGPGNVYPGVSAPFGMVQLSPDNGTSGWDRIAGYFWPDTTIAGFSHTHLSGTGAGDLYDISYMPAVPPFKRGTGELGVYSTFSHDREEAEAGYYSVWLADYDTQVELVATERCGMQRYSFPKSAEATVFLNLAKHMNWDYTMGSELRVVDDRTVEGYRLSEGWARDQRVYFVAQFSQPFTSYAIDTVTSVHADTAYNGIKSHVGRFVFDTQGGDPVLVRTAISAVDIEGARKNLAAEMPTFAFDSVRSAQQTLWNRELAKIEVRGGTEAERTAFYTALYRTMLAPTLFDDVDGRYFGPDGQVHRATDSTRNYSTFSLWDTYRAAHPLYTFVHPARVRDMAVSMLNFHDQHGMLPVWPLWGNETDMMIGYHAVPVLAEAALKGVLPDTLARRALAACVATANRDDYRAIGLYKQFGYVPADMEGESLSKTLEYAYDDYCIAQLARHLGEDEIYNEFIVRSKNYMNLFQPASGFMQPRLANGEWVPAFDPKAYTRHITESNGWQYLWAVPQDVEGLIRLMRGPAQFEKRLDEMFTLYPSEKDTLPIFSTGMIGQYAHGNEPSHHVAYLYNYIGKPEKTQQYVSQIMRTQYSDRPDGLCGNEDCGQMSAWYVFSAMGFYPVDPVSLNYAIGTPLFEESVIHLPSGKTFTVRAPGVSAERYRIAQMKLNGQALGTPFLTWDDIVRGGVLELTMAE</sequence>
<evidence type="ECO:0000259" key="6">
    <source>
        <dbReference type="Pfam" id="PF17678"/>
    </source>
</evidence>
<keyword evidence="7" id="KW-0326">Glycosidase</keyword>
<dbReference type="Gene3D" id="2.70.98.10">
    <property type="match status" value="1"/>
</dbReference>
<evidence type="ECO:0000313" key="8">
    <source>
        <dbReference type="Proteomes" id="UP000823926"/>
    </source>
</evidence>
<evidence type="ECO:0000256" key="4">
    <source>
        <dbReference type="SAM" id="SignalP"/>
    </source>
</evidence>
<dbReference type="EC" id="3.2.1.-" evidence="7"/>
<dbReference type="InterPro" id="IPR005887">
    <property type="entry name" value="GH92_a_mannosidase_put"/>
</dbReference>
<dbReference type="InterPro" id="IPR050883">
    <property type="entry name" value="PNGase"/>
</dbReference>
<dbReference type="InterPro" id="IPR008928">
    <property type="entry name" value="6-hairpin_glycosidase_sf"/>
</dbReference>
<proteinExistence type="predicted"/>
<dbReference type="Proteomes" id="UP000823926">
    <property type="component" value="Unassembled WGS sequence"/>
</dbReference>
<dbReference type="Gene3D" id="1.20.1610.10">
    <property type="entry name" value="alpha-1,2-mannosidases domains"/>
    <property type="match status" value="1"/>
</dbReference>
<evidence type="ECO:0000313" key="7">
    <source>
        <dbReference type="EMBL" id="HIW10688.1"/>
    </source>
</evidence>
<dbReference type="EMBL" id="DXHL01000021">
    <property type="protein sequence ID" value="HIW10688.1"/>
    <property type="molecule type" value="Genomic_DNA"/>
</dbReference>
<organism evidence="7 8">
    <name type="scientific">Candidatus Rikenella faecigallinarum</name>
    <dbReference type="NCBI Taxonomy" id="2838745"/>
    <lineage>
        <taxon>Bacteria</taxon>
        <taxon>Pseudomonadati</taxon>
        <taxon>Bacteroidota</taxon>
        <taxon>Bacteroidia</taxon>
        <taxon>Bacteroidales</taxon>
        <taxon>Rikenellaceae</taxon>
        <taxon>Rikenella</taxon>
    </lineage>
</organism>
<dbReference type="NCBIfam" id="TIGR01180">
    <property type="entry name" value="aman2_put"/>
    <property type="match status" value="1"/>
</dbReference>
<dbReference type="PANTHER" id="PTHR12143:SF39">
    <property type="entry name" value="SECRETED PROTEIN"/>
    <property type="match status" value="1"/>
</dbReference>
<comment type="caution">
    <text evidence="7">The sequence shown here is derived from an EMBL/GenBank/DDBJ whole genome shotgun (WGS) entry which is preliminary data.</text>
</comment>
<dbReference type="SUPFAM" id="SSF48208">
    <property type="entry name" value="Six-hairpin glycosidases"/>
    <property type="match status" value="1"/>
</dbReference>
<feature type="domain" description="Glycosyl hydrolase family 92 N-terminal" evidence="6">
    <location>
        <begin position="34"/>
        <end position="264"/>
    </location>
</feature>
<keyword evidence="7" id="KW-0378">Hydrolase</keyword>
<name>A0A9D1QCQ7_9BACT</name>
<dbReference type="GO" id="GO:0006516">
    <property type="term" value="P:glycoprotein catabolic process"/>
    <property type="evidence" value="ECO:0007669"/>
    <property type="project" value="TreeGrafter"/>
</dbReference>
<dbReference type="Pfam" id="PF07971">
    <property type="entry name" value="Glyco_hydro_92"/>
    <property type="match status" value="1"/>
</dbReference>
<dbReference type="InterPro" id="IPR041371">
    <property type="entry name" value="GH92_N"/>
</dbReference>
<dbReference type="AlphaFoldDB" id="A0A9D1QCQ7"/>
<dbReference type="Gene3D" id="1.20.1050.60">
    <property type="entry name" value="alpha-1,2-mannosidase"/>
    <property type="match status" value="1"/>
</dbReference>
<reference evidence="7" key="2">
    <citation type="submission" date="2021-04" db="EMBL/GenBank/DDBJ databases">
        <authorList>
            <person name="Gilroy R."/>
        </authorList>
    </citation>
    <scope>NUCLEOTIDE SEQUENCE</scope>
    <source>
        <strain evidence="7">ChiBcec15-1070</strain>
    </source>
</reference>
<evidence type="ECO:0000256" key="3">
    <source>
        <dbReference type="ARBA" id="ARBA00022837"/>
    </source>
</evidence>
<keyword evidence="3" id="KW-0106">Calcium</keyword>
<dbReference type="GO" id="GO:0005829">
    <property type="term" value="C:cytosol"/>
    <property type="evidence" value="ECO:0007669"/>
    <property type="project" value="TreeGrafter"/>
</dbReference>
<dbReference type="FunFam" id="3.30.2080.10:FF:000001">
    <property type="entry name" value="Alpha-1,2-mannosidase subfamily"/>
    <property type="match status" value="1"/>
</dbReference>
<dbReference type="Pfam" id="PF17678">
    <property type="entry name" value="Glyco_hydro_92N"/>
    <property type="match status" value="1"/>
</dbReference>
<reference evidence="7" key="1">
    <citation type="journal article" date="2021" name="PeerJ">
        <title>Extensive microbial diversity within the chicken gut microbiome revealed by metagenomics and culture.</title>
        <authorList>
            <person name="Gilroy R."/>
            <person name="Ravi A."/>
            <person name="Getino M."/>
            <person name="Pursley I."/>
            <person name="Horton D.L."/>
            <person name="Alikhan N.F."/>
            <person name="Baker D."/>
            <person name="Gharbi K."/>
            <person name="Hall N."/>
            <person name="Watson M."/>
            <person name="Adriaenssens E.M."/>
            <person name="Foster-Nyarko E."/>
            <person name="Jarju S."/>
            <person name="Secka A."/>
            <person name="Antonio M."/>
            <person name="Oren A."/>
            <person name="Chaudhuri R.R."/>
            <person name="La Ragione R."/>
            <person name="Hildebrand F."/>
            <person name="Pallen M.J."/>
        </authorList>
    </citation>
    <scope>NUCLEOTIDE SEQUENCE</scope>
    <source>
        <strain evidence="7">ChiBcec15-1070</strain>
    </source>
</reference>
<dbReference type="GO" id="GO:0005975">
    <property type="term" value="P:carbohydrate metabolic process"/>
    <property type="evidence" value="ECO:0007669"/>
    <property type="project" value="InterPro"/>
</dbReference>
<evidence type="ECO:0000256" key="2">
    <source>
        <dbReference type="ARBA" id="ARBA00011245"/>
    </source>
</evidence>
<feature type="signal peptide" evidence="4">
    <location>
        <begin position="1"/>
        <end position="26"/>
    </location>
</feature>
<dbReference type="Gene3D" id="3.30.2080.10">
    <property type="entry name" value="GH92 mannosidase domain"/>
    <property type="match status" value="1"/>
</dbReference>
<accession>A0A9D1QCQ7</accession>
<dbReference type="PROSITE" id="PS51257">
    <property type="entry name" value="PROKAR_LIPOPROTEIN"/>
    <property type="match status" value="1"/>
</dbReference>
<dbReference type="InterPro" id="IPR014718">
    <property type="entry name" value="GH-type_carb-bd"/>
</dbReference>
<dbReference type="GO" id="GO:0000224">
    <property type="term" value="F:peptide-N4-(N-acetyl-beta-glucosaminyl)asparagine amidase activity"/>
    <property type="evidence" value="ECO:0007669"/>
    <property type="project" value="TreeGrafter"/>
</dbReference>
<evidence type="ECO:0000256" key="1">
    <source>
        <dbReference type="ARBA" id="ARBA00001913"/>
    </source>
</evidence>
<feature type="chain" id="PRO_5038679652" evidence="4">
    <location>
        <begin position="27"/>
        <end position="732"/>
    </location>
</feature>
<gene>
    <name evidence="7" type="ORF">H9888_04205</name>
</gene>
<keyword evidence="4" id="KW-0732">Signal</keyword>
<dbReference type="InterPro" id="IPR012939">
    <property type="entry name" value="Glyco_hydro_92"/>
</dbReference>
<dbReference type="GO" id="GO:0016798">
    <property type="term" value="F:hydrolase activity, acting on glycosyl bonds"/>
    <property type="evidence" value="ECO:0007669"/>
    <property type="project" value="UniProtKB-KW"/>
</dbReference>
<comment type="cofactor">
    <cofactor evidence="1">
        <name>Ca(2+)</name>
        <dbReference type="ChEBI" id="CHEBI:29108"/>
    </cofactor>
</comment>